<gene>
    <name evidence="1" type="ORF">PGLA_04430</name>
</gene>
<evidence type="ECO:0000313" key="2">
    <source>
        <dbReference type="Proteomes" id="UP000076967"/>
    </source>
</evidence>
<reference evidence="1 2" key="1">
    <citation type="submission" date="2016-03" db="EMBL/GenBank/DDBJ databases">
        <title>Draft genome sequence of Paenibacillus glacialis DSM 22343.</title>
        <authorList>
            <person name="Shin S.-K."/>
            <person name="Yi H."/>
        </authorList>
    </citation>
    <scope>NUCLEOTIDE SEQUENCE [LARGE SCALE GENOMIC DNA]</scope>
    <source>
        <strain evidence="1 2">DSM 22343</strain>
    </source>
</reference>
<dbReference type="OrthoDB" id="2232046at2"/>
<organism evidence="1 2">
    <name type="scientific">Paenibacillus glacialis</name>
    <dbReference type="NCBI Taxonomy" id="494026"/>
    <lineage>
        <taxon>Bacteria</taxon>
        <taxon>Bacillati</taxon>
        <taxon>Bacillota</taxon>
        <taxon>Bacilli</taxon>
        <taxon>Bacillales</taxon>
        <taxon>Paenibacillaceae</taxon>
        <taxon>Paenibacillus</taxon>
    </lineage>
</organism>
<evidence type="ECO:0000313" key="1">
    <source>
        <dbReference type="EMBL" id="OAB45504.1"/>
    </source>
</evidence>
<dbReference type="Pfam" id="PF15573">
    <property type="entry name" value="Imm47"/>
    <property type="match status" value="1"/>
</dbReference>
<dbReference type="Proteomes" id="UP000076967">
    <property type="component" value="Unassembled WGS sequence"/>
</dbReference>
<dbReference type="RefSeq" id="WP_068529275.1">
    <property type="nucleotide sequence ID" value="NZ_LVJH01000003.1"/>
</dbReference>
<comment type="caution">
    <text evidence="1">The sequence shown here is derived from an EMBL/GenBank/DDBJ whole genome shotgun (WGS) entry which is preliminary data.</text>
</comment>
<sequence>MVQSDYLMPSIWYGEKNSSGDISLLKESITKLTTEKECVILINDLLKLGDFTAKSLLIQLLNTATDENVMNLCIRLFCSVASHQDLLNNENLLFLSNVSEDNADTFASCALYTLSYDVIPYLLAMLEEWEDTNVEETIRNTLDIMLNYSDTLDEKAPVDEIGNLYLDYIKGINNGKYYYYMEPVFPGELAKKLVEKAVISLKNKDMIKTNVIPSLLSVWSGIKSPVEYNTIVTDEKFKDVLNYIDVLSKMDWEKGMKYFYGYSINE</sequence>
<name>A0A168N836_9BACL</name>
<dbReference type="STRING" id="494026.PGLA_04430"/>
<protein>
    <submittedName>
        <fullName evidence="1">Uncharacterized protein</fullName>
    </submittedName>
</protein>
<dbReference type="EMBL" id="LVJH01000003">
    <property type="protein sequence ID" value="OAB45504.1"/>
    <property type="molecule type" value="Genomic_DNA"/>
</dbReference>
<dbReference type="AlphaFoldDB" id="A0A168N836"/>
<dbReference type="InterPro" id="IPR029076">
    <property type="entry name" value="Imm47"/>
</dbReference>
<proteinExistence type="predicted"/>
<accession>A0A168N836</accession>
<keyword evidence="2" id="KW-1185">Reference proteome</keyword>